<keyword evidence="2" id="KW-1185">Reference proteome</keyword>
<proteinExistence type="predicted"/>
<dbReference type="RefSeq" id="WP_021689048.1">
    <property type="nucleotide sequence ID" value="NZ_BASZ01000002.1"/>
</dbReference>
<gene>
    <name evidence="1" type="ORF">NT2_02_02230</name>
</gene>
<accession>U2Y4V0</accession>
<sequence>MDMLDTLRRTGGLSALTVRLGFLPAQAAAAAEALAPCLIAGYGRSLRRLGEEAFTVQLESLGGEEMAQAVLLPGPIHPSVGDAALRLAFGSSENVDRVESAVQANVTLDPPCHRDVLRLLAMLLGGYLLARADRADFGHKDGLSLLLSRGAADEWLDATLGPEDE</sequence>
<dbReference type="OrthoDB" id="5526542at2"/>
<evidence type="ECO:0000313" key="2">
    <source>
        <dbReference type="Proteomes" id="UP000016568"/>
    </source>
</evidence>
<organism evidence="1 2">
    <name type="scientific">Caenibius tardaugens NBRC 16725</name>
    <dbReference type="NCBI Taxonomy" id="1219035"/>
    <lineage>
        <taxon>Bacteria</taxon>
        <taxon>Pseudomonadati</taxon>
        <taxon>Pseudomonadota</taxon>
        <taxon>Alphaproteobacteria</taxon>
        <taxon>Sphingomonadales</taxon>
        <taxon>Erythrobacteraceae</taxon>
        <taxon>Caenibius</taxon>
    </lineage>
</organism>
<evidence type="ECO:0000313" key="1">
    <source>
        <dbReference type="EMBL" id="GAD48141.1"/>
    </source>
</evidence>
<dbReference type="Proteomes" id="UP000016568">
    <property type="component" value="Unassembled WGS sequence"/>
</dbReference>
<dbReference type="EMBL" id="BASZ01000002">
    <property type="protein sequence ID" value="GAD48141.1"/>
    <property type="molecule type" value="Genomic_DNA"/>
</dbReference>
<name>U2Y4V0_9SPHN</name>
<comment type="caution">
    <text evidence="1">The sequence shown here is derived from an EMBL/GenBank/DDBJ whole genome shotgun (WGS) entry which is preliminary data.</text>
</comment>
<protein>
    <submittedName>
        <fullName evidence="1">Uncharacterized protein</fullName>
    </submittedName>
</protein>
<reference evidence="1 2" key="1">
    <citation type="submission" date="2013-09" db="EMBL/GenBank/DDBJ databases">
        <title>Whole genome shotgun sequence of Novosphingobium tardaugens NBRC 16725.</title>
        <authorList>
            <person name="Isaki S."/>
            <person name="Hosoyama A."/>
            <person name="Tsuchikane K."/>
            <person name="Katsumata H."/>
            <person name="Ando Y."/>
            <person name="Yamazaki S."/>
            <person name="Fujita N."/>
        </authorList>
    </citation>
    <scope>NUCLEOTIDE SEQUENCE [LARGE SCALE GENOMIC DNA]</scope>
    <source>
        <strain evidence="1 2">NBRC 16725</strain>
    </source>
</reference>
<dbReference type="eggNOG" id="COG5403">
    <property type="taxonomic scope" value="Bacteria"/>
</dbReference>
<dbReference type="AlphaFoldDB" id="U2Y4V0"/>